<evidence type="ECO:0000313" key="1">
    <source>
        <dbReference type="EMBL" id="PHJ21323.1"/>
    </source>
</evidence>
<dbReference type="AlphaFoldDB" id="A0A2C6L034"/>
<dbReference type="Proteomes" id="UP000221165">
    <property type="component" value="Unassembled WGS sequence"/>
</dbReference>
<dbReference type="EMBL" id="MIGC01002312">
    <property type="protein sequence ID" value="PHJ21323.1"/>
    <property type="molecule type" value="Genomic_DNA"/>
</dbReference>
<keyword evidence="2" id="KW-1185">Reference proteome</keyword>
<gene>
    <name evidence="1" type="ORF">CSUI_004835</name>
</gene>
<reference evidence="1 2" key="1">
    <citation type="journal article" date="2017" name="Int. J. Parasitol.">
        <title>The genome of the protozoan parasite Cystoisospora suis and a reverse vaccinology approach to identify vaccine candidates.</title>
        <authorList>
            <person name="Palmieri N."/>
            <person name="Shrestha A."/>
            <person name="Ruttkowski B."/>
            <person name="Beck T."/>
            <person name="Vogl C."/>
            <person name="Tomley F."/>
            <person name="Blake D.P."/>
            <person name="Joachim A."/>
        </authorList>
    </citation>
    <scope>NUCLEOTIDE SEQUENCE [LARGE SCALE GENOMIC DNA]</scope>
    <source>
        <strain evidence="1 2">Wien I</strain>
    </source>
</reference>
<protein>
    <submittedName>
        <fullName evidence="1">Uncharacterized protein</fullName>
    </submittedName>
</protein>
<sequence>MLFCTVVKIKEEISLRSSWLSSYASGRIERKHSLSVAPGGFKMKSLTLTYSTSIQRPRHSSFLLLLLLSSLAGDGVFIGFPASSLTKEGGFTSSSSSLPSILFVQSLQAKEQITLAAEDSSLLSVRLGSREKEQERLIQELQNSIKRKGEYEIPRPLLDRVLGDSGSLTMKEMLELLRLTAVPFITNHEDIYVKWIDSVTTFAENENARGHLDVDEQDLEKLFA</sequence>
<name>A0A2C6L034_9APIC</name>
<dbReference type="RefSeq" id="XP_067923007.1">
    <property type="nucleotide sequence ID" value="XM_068065016.1"/>
</dbReference>
<accession>A0A2C6L034</accession>
<evidence type="ECO:0000313" key="2">
    <source>
        <dbReference type="Proteomes" id="UP000221165"/>
    </source>
</evidence>
<dbReference type="GeneID" id="94428227"/>
<organism evidence="1 2">
    <name type="scientific">Cystoisospora suis</name>
    <dbReference type="NCBI Taxonomy" id="483139"/>
    <lineage>
        <taxon>Eukaryota</taxon>
        <taxon>Sar</taxon>
        <taxon>Alveolata</taxon>
        <taxon>Apicomplexa</taxon>
        <taxon>Conoidasida</taxon>
        <taxon>Coccidia</taxon>
        <taxon>Eucoccidiorida</taxon>
        <taxon>Eimeriorina</taxon>
        <taxon>Sarcocystidae</taxon>
        <taxon>Cystoisospora</taxon>
    </lineage>
</organism>
<comment type="caution">
    <text evidence="1">The sequence shown here is derived from an EMBL/GenBank/DDBJ whole genome shotgun (WGS) entry which is preliminary data.</text>
</comment>
<proteinExistence type="predicted"/>
<dbReference type="OrthoDB" id="10592591at2759"/>
<dbReference type="VEuPathDB" id="ToxoDB:CSUI_004835"/>